<dbReference type="HOGENOM" id="CLU_2793657_0_0_1"/>
<organism evidence="2 3">
    <name type="scientific">Botryobasidium botryosum (strain FD-172 SS1)</name>
    <dbReference type="NCBI Taxonomy" id="930990"/>
    <lineage>
        <taxon>Eukaryota</taxon>
        <taxon>Fungi</taxon>
        <taxon>Dikarya</taxon>
        <taxon>Basidiomycota</taxon>
        <taxon>Agaricomycotina</taxon>
        <taxon>Agaricomycetes</taxon>
        <taxon>Cantharellales</taxon>
        <taxon>Botryobasidiaceae</taxon>
        <taxon>Botryobasidium</taxon>
    </lineage>
</organism>
<name>A0A067MNA1_BOTB1</name>
<protein>
    <submittedName>
        <fullName evidence="2">Uncharacterized protein</fullName>
    </submittedName>
</protein>
<feature type="compositionally biased region" description="Polar residues" evidence="1">
    <location>
        <begin position="48"/>
        <end position="60"/>
    </location>
</feature>
<gene>
    <name evidence="2" type="ORF">BOTBODRAFT_175624</name>
</gene>
<proteinExistence type="predicted"/>
<evidence type="ECO:0000313" key="3">
    <source>
        <dbReference type="Proteomes" id="UP000027195"/>
    </source>
</evidence>
<feature type="compositionally biased region" description="Polar residues" evidence="1">
    <location>
        <begin position="1"/>
        <end position="15"/>
    </location>
</feature>
<dbReference type="InParanoid" id="A0A067MNA1"/>
<dbReference type="AlphaFoldDB" id="A0A067MNA1"/>
<keyword evidence="3" id="KW-1185">Reference proteome</keyword>
<dbReference type="Proteomes" id="UP000027195">
    <property type="component" value="Unassembled WGS sequence"/>
</dbReference>
<evidence type="ECO:0000256" key="1">
    <source>
        <dbReference type="SAM" id="MobiDB-lite"/>
    </source>
</evidence>
<accession>A0A067MNA1</accession>
<feature type="region of interest" description="Disordered" evidence="1">
    <location>
        <begin position="1"/>
        <end position="68"/>
    </location>
</feature>
<dbReference type="EMBL" id="KL198044">
    <property type="protein sequence ID" value="KDQ13312.1"/>
    <property type="molecule type" value="Genomic_DNA"/>
</dbReference>
<evidence type="ECO:0000313" key="2">
    <source>
        <dbReference type="EMBL" id="KDQ13312.1"/>
    </source>
</evidence>
<feature type="compositionally biased region" description="Basic residues" evidence="1">
    <location>
        <begin position="27"/>
        <end position="43"/>
    </location>
</feature>
<sequence length="68" mass="6804">MLSLPTRHNSASSAKALTPRGPAAATPKKKPAKPSAASKRHASKATAGSSTNVPSSTTEPSGDVVTHL</sequence>
<reference evidence="3" key="1">
    <citation type="journal article" date="2014" name="Proc. Natl. Acad. Sci. U.S.A.">
        <title>Extensive sampling of basidiomycete genomes demonstrates inadequacy of the white-rot/brown-rot paradigm for wood decay fungi.</title>
        <authorList>
            <person name="Riley R."/>
            <person name="Salamov A.A."/>
            <person name="Brown D.W."/>
            <person name="Nagy L.G."/>
            <person name="Floudas D."/>
            <person name="Held B.W."/>
            <person name="Levasseur A."/>
            <person name="Lombard V."/>
            <person name="Morin E."/>
            <person name="Otillar R."/>
            <person name="Lindquist E.A."/>
            <person name="Sun H."/>
            <person name="LaButti K.M."/>
            <person name="Schmutz J."/>
            <person name="Jabbour D."/>
            <person name="Luo H."/>
            <person name="Baker S.E."/>
            <person name="Pisabarro A.G."/>
            <person name="Walton J.D."/>
            <person name="Blanchette R.A."/>
            <person name="Henrissat B."/>
            <person name="Martin F."/>
            <person name="Cullen D."/>
            <person name="Hibbett D.S."/>
            <person name="Grigoriev I.V."/>
        </authorList>
    </citation>
    <scope>NUCLEOTIDE SEQUENCE [LARGE SCALE GENOMIC DNA]</scope>
    <source>
        <strain evidence="3">FD-172 SS1</strain>
    </source>
</reference>